<dbReference type="AlphaFoldDB" id="A0A1M7MFS0"/>
<accession>A0A1M7MFS0</accession>
<keyword evidence="2" id="KW-1185">Reference proteome</keyword>
<sequence>MDFPQESHPGESLDYSFGFLSFDPSRLPPLHMLSVKQTLELSMRISGCFQDVRPSSIKAKGSMFFLDSNVYGILVLGKSIGSVISKAGCRKYWRKILEKRADLARLDFEARNRVVGGIGESAQIYASDVSVERIREKAEFLQKYLEGKVLLNNNTGERFSMLDLASASARNRFYELYWVVKNFE</sequence>
<dbReference type="Proteomes" id="UP000184305">
    <property type="component" value="Unassembled WGS sequence"/>
</dbReference>
<protein>
    <submittedName>
        <fullName evidence="1">Bacteriophage replication gene A protein (GPA)</fullName>
    </submittedName>
</protein>
<dbReference type="RefSeq" id="WP_073267820.1">
    <property type="nucleotide sequence ID" value="NZ_FRBQ01000009.1"/>
</dbReference>
<evidence type="ECO:0000313" key="1">
    <source>
        <dbReference type="EMBL" id="SHM89740.1"/>
    </source>
</evidence>
<name>A0A1M7MFS0_9GAMM</name>
<dbReference type="EMBL" id="FRBQ01000009">
    <property type="protein sequence ID" value="SHM89740.1"/>
    <property type="molecule type" value="Genomic_DNA"/>
</dbReference>
<gene>
    <name evidence="1" type="ORF">SAMN05216288_4587</name>
</gene>
<evidence type="ECO:0000313" key="2">
    <source>
        <dbReference type="Proteomes" id="UP000184305"/>
    </source>
</evidence>
<reference evidence="2" key="1">
    <citation type="submission" date="2016-11" db="EMBL/GenBank/DDBJ databases">
        <authorList>
            <person name="Varghese N."/>
            <person name="Submissions S."/>
        </authorList>
    </citation>
    <scope>NUCLEOTIDE SEQUENCE [LARGE SCALE GENOMIC DNA]</scope>
    <source>
        <strain evidence="2">CECT 8089</strain>
    </source>
</reference>
<organism evidence="1 2">
    <name type="scientific">Phytopseudomonas punonensis</name>
    <dbReference type="NCBI Taxonomy" id="1220495"/>
    <lineage>
        <taxon>Bacteria</taxon>
        <taxon>Pseudomonadati</taxon>
        <taxon>Pseudomonadota</taxon>
        <taxon>Gammaproteobacteria</taxon>
        <taxon>Pseudomonadales</taxon>
        <taxon>Pseudomonadaceae</taxon>
        <taxon>Phytopseudomonas</taxon>
    </lineage>
</organism>
<dbReference type="OrthoDB" id="5568266at2"/>
<proteinExistence type="predicted"/>